<dbReference type="OrthoDB" id="4849794at2759"/>
<evidence type="ECO:0008006" key="5">
    <source>
        <dbReference type="Google" id="ProtNLM"/>
    </source>
</evidence>
<feature type="chain" id="PRO_5021289406" description="Gylcosyl hydrolase 115 C-terminal domain-containing protein" evidence="2">
    <location>
        <begin position="21"/>
        <end position="452"/>
    </location>
</feature>
<dbReference type="EMBL" id="SEOQ01000192">
    <property type="protein sequence ID" value="TFY67375.1"/>
    <property type="molecule type" value="Genomic_DNA"/>
</dbReference>
<gene>
    <name evidence="3" type="ORF">EVG20_g3969</name>
</gene>
<dbReference type="Proteomes" id="UP000298327">
    <property type="component" value="Unassembled WGS sequence"/>
</dbReference>
<evidence type="ECO:0000313" key="4">
    <source>
        <dbReference type="Proteomes" id="UP000298327"/>
    </source>
</evidence>
<dbReference type="GO" id="GO:0016787">
    <property type="term" value="F:hydrolase activity"/>
    <property type="evidence" value="ECO:0007669"/>
    <property type="project" value="UniProtKB-KW"/>
</dbReference>
<name>A0A4Y9YYC7_9AGAM</name>
<dbReference type="STRING" id="205917.A0A4Y9YYC7"/>
<dbReference type="AlphaFoldDB" id="A0A4Y9YYC7"/>
<sequence length="452" mass="49820">MGRALSVSILVLGLFSSAHAIGQSTCVSFQASSSAFSVVDNGRAAPVFLSSSEWPGVQLAASDFVSDIQKVTGVKAQLANVTATSSDLKTAEVPILVGTLGKSSLIDQVVNNTKLNVSSIEGKWESFLTKVVSNPLPGLDKAYVIIGADKRGTIFALYDHSEQFGESTGVSPWYWWADVPVTKHSNLFISPSGCSHGSPTVKYRGLFLNDEQPALQNWAMEKFTNGTGAALTGSPFNHFFYTKLFELLFRMKANYLWPAQWSSAFNVDDPLNQPLADYYGIVMGTSHEEPMMRSIPVEWGLFGTGPWDYSVNNKTIYQFWVQGAERARPYESLYTMGMRGDGDLPLSATDAIGSLKQVVSDQRQILTNVYNGTNVTSIPQMWCLYKEVEGYYDQGLQVPDDVTLLWTDDNWGNIRRYPIPSERNRTGGAGVYYHYDYVRAGAVRGIEVETDG</sequence>
<dbReference type="InterPro" id="IPR031924">
    <property type="entry name" value="GH115"/>
</dbReference>
<evidence type="ECO:0000256" key="1">
    <source>
        <dbReference type="ARBA" id="ARBA00022801"/>
    </source>
</evidence>
<dbReference type="PANTHER" id="PTHR37842:SF2">
    <property type="entry name" value="GYLCOSYL HYDROLASE 115 C-TERMINAL DOMAIN-CONTAINING PROTEIN"/>
    <property type="match status" value="1"/>
</dbReference>
<dbReference type="Gene3D" id="3.30.379.10">
    <property type="entry name" value="Chitobiase/beta-hexosaminidase domain 2-like"/>
    <property type="match status" value="1"/>
</dbReference>
<keyword evidence="4" id="KW-1185">Reference proteome</keyword>
<organism evidence="3 4">
    <name type="scientific">Dentipellis fragilis</name>
    <dbReference type="NCBI Taxonomy" id="205917"/>
    <lineage>
        <taxon>Eukaryota</taxon>
        <taxon>Fungi</taxon>
        <taxon>Dikarya</taxon>
        <taxon>Basidiomycota</taxon>
        <taxon>Agaricomycotina</taxon>
        <taxon>Agaricomycetes</taxon>
        <taxon>Russulales</taxon>
        <taxon>Hericiaceae</taxon>
        <taxon>Dentipellis</taxon>
    </lineage>
</organism>
<proteinExistence type="predicted"/>
<dbReference type="Gene3D" id="3.20.20.520">
    <property type="entry name" value="Glycosyl hydrolase family 115"/>
    <property type="match status" value="1"/>
</dbReference>
<dbReference type="InterPro" id="IPR042301">
    <property type="entry name" value="GH115_sf"/>
</dbReference>
<dbReference type="Pfam" id="PF15979">
    <property type="entry name" value="Glyco_hydro_115"/>
    <property type="match status" value="1"/>
</dbReference>
<dbReference type="InterPro" id="IPR029018">
    <property type="entry name" value="Hex-like_dom2"/>
</dbReference>
<keyword evidence="2" id="KW-0732">Signal</keyword>
<reference evidence="3 4" key="1">
    <citation type="submission" date="2019-02" db="EMBL/GenBank/DDBJ databases">
        <title>Genome sequencing of the rare red list fungi Dentipellis fragilis.</title>
        <authorList>
            <person name="Buettner E."/>
            <person name="Kellner H."/>
        </authorList>
    </citation>
    <scope>NUCLEOTIDE SEQUENCE [LARGE SCALE GENOMIC DNA]</scope>
    <source>
        <strain evidence="3 4">DSM 105465</strain>
    </source>
</reference>
<feature type="signal peptide" evidence="2">
    <location>
        <begin position="1"/>
        <end position="20"/>
    </location>
</feature>
<protein>
    <recommendedName>
        <fullName evidence="5">Gylcosyl hydrolase 115 C-terminal domain-containing protein</fullName>
    </recommendedName>
</protein>
<keyword evidence="1" id="KW-0378">Hydrolase</keyword>
<evidence type="ECO:0000256" key="2">
    <source>
        <dbReference type="SAM" id="SignalP"/>
    </source>
</evidence>
<evidence type="ECO:0000313" key="3">
    <source>
        <dbReference type="EMBL" id="TFY67375.1"/>
    </source>
</evidence>
<dbReference type="PANTHER" id="PTHR37842">
    <property type="match status" value="1"/>
</dbReference>
<comment type="caution">
    <text evidence="3">The sequence shown here is derived from an EMBL/GenBank/DDBJ whole genome shotgun (WGS) entry which is preliminary data.</text>
</comment>
<accession>A0A4Y9YYC7</accession>